<sequence length="153" mass="17052">MPASKKTAVSAAELSVPSITPEQWEQVFALVEEGQTLRQISTQPDMPTWVLMRQTLRASPALASRYGRARMLAAEAFEDRLLQEVHSIGGDDTAAMRLRIDTLKWIMSKRAPARYGEKTGAESQAEPPAQEQGRPRTIRRVIVDPAPLVEKEK</sequence>
<feature type="region of interest" description="Disordered" evidence="1">
    <location>
        <begin position="114"/>
        <end position="153"/>
    </location>
</feature>
<keyword evidence="3" id="KW-1185">Reference proteome</keyword>
<dbReference type="Pfam" id="PF20901">
    <property type="entry name" value="Sf6_terminase"/>
    <property type="match status" value="1"/>
</dbReference>
<evidence type="ECO:0000256" key="1">
    <source>
        <dbReference type="SAM" id="MobiDB-lite"/>
    </source>
</evidence>
<organism evidence="2 3">
    <name type="scientific">Acetobacter syzygii</name>
    <dbReference type="NCBI Taxonomy" id="146476"/>
    <lineage>
        <taxon>Bacteria</taxon>
        <taxon>Pseudomonadati</taxon>
        <taxon>Pseudomonadota</taxon>
        <taxon>Alphaproteobacteria</taxon>
        <taxon>Acetobacterales</taxon>
        <taxon>Acetobacteraceae</taxon>
        <taxon>Acetobacter</taxon>
    </lineage>
</organism>
<dbReference type="Gene3D" id="1.10.10.60">
    <property type="entry name" value="Homeodomain-like"/>
    <property type="match status" value="1"/>
</dbReference>
<dbReference type="Proteomes" id="UP000216033">
    <property type="component" value="Unassembled WGS sequence"/>
</dbReference>
<protein>
    <recommendedName>
        <fullName evidence="4">Terminase small subunit</fullName>
    </recommendedName>
</protein>
<dbReference type="InterPro" id="IPR048683">
    <property type="entry name" value="Sf6_terminase"/>
</dbReference>
<dbReference type="STRING" id="1231343.Absy_008_176"/>
<accession>A0A270BIC1</accession>
<evidence type="ECO:0008006" key="4">
    <source>
        <dbReference type="Google" id="ProtNLM"/>
    </source>
</evidence>
<evidence type="ECO:0000313" key="3">
    <source>
        <dbReference type="Proteomes" id="UP000216033"/>
    </source>
</evidence>
<dbReference type="RefSeq" id="WP_095351488.1">
    <property type="nucleotide sequence ID" value="NZ_NDFO01000008.1"/>
</dbReference>
<gene>
    <name evidence="2" type="ORF">B9K05_08790</name>
</gene>
<dbReference type="EMBL" id="NDFP01000008">
    <property type="protein sequence ID" value="PAL24782.1"/>
    <property type="molecule type" value="Genomic_DNA"/>
</dbReference>
<proteinExistence type="predicted"/>
<dbReference type="AlphaFoldDB" id="A0A270BIC1"/>
<comment type="caution">
    <text evidence="2">The sequence shown here is derived from an EMBL/GenBank/DDBJ whole genome shotgun (WGS) entry which is preliminary data.</text>
</comment>
<dbReference type="OrthoDB" id="7573036at2"/>
<name>A0A270BIC1_9PROT</name>
<reference evidence="2 3" key="1">
    <citation type="submission" date="2017-04" db="EMBL/GenBank/DDBJ databases">
        <title>Kefir bacterial isolates.</title>
        <authorList>
            <person name="Kim Y."/>
            <person name="Blasche S."/>
            <person name="Patil K.R."/>
        </authorList>
    </citation>
    <scope>NUCLEOTIDE SEQUENCE [LARGE SCALE GENOMIC DNA]</scope>
    <source>
        <strain evidence="2 3">KR-2</strain>
    </source>
</reference>
<evidence type="ECO:0000313" key="2">
    <source>
        <dbReference type="EMBL" id="PAL24782.1"/>
    </source>
</evidence>